<feature type="transmembrane region" description="Helical" evidence="4">
    <location>
        <begin position="210"/>
        <end position="229"/>
    </location>
</feature>
<dbReference type="InterPro" id="IPR036259">
    <property type="entry name" value="MFS_trans_sf"/>
</dbReference>
<dbReference type="PANTHER" id="PTHR23121:SF9">
    <property type="entry name" value="SODIUM-DEPENDENT GLUCOSE TRANSPORTER 1"/>
    <property type="match status" value="1"/>
</dbReference>
<keyword evidence="1 4" id="KW-0812">Transmembrane</keyword>
<evidence type="ECO:0000256" key="3">
    <source>
        <dbReference type="ARBA" id="ARBA00023136"/>
    </source>
</evidence>
<name>A0A7R9MAU2_9ACAR</name>
<feature type="transmembrane region" description="Helical" evidence="4">
    <location>
        <begin position="373"/>
        <end position="397"/>
    </location>
</feature>
<dbReference type="Gene3D" id="1.20.1250.20">
    <property type="entry name" value="MFS general substrate transporter like domains"/>
    <property type="match status" value="1"/>
</dbReference>
<feature type="transmembrane region" description="Helical" evidence="4">
    <location>
        <begin position="296"/>
        <end position="319"/>
    </location>
</feature>
<dbReference type="AlphaFoldDB" id="A0A7R9MAU2"/>
<evidence type="ECO:0000313" key="5">
    <source>
        <dbReference type="EMBL" id="CAD7656705.1"/>
    </source>
</evidence>
<feature type="transmembrane region" description="Helical" evidence="4">
    <location>
        <begin position="140"/>
        <end position="163"/>
    </location>
</feature>
<feature type="transmembrane region" description="Helical" evidence="4">
    <location>
        <begin position="235"/>
        <end position="257"/>
    </location>
</feature>
<sequence>MVAGGDDPEHVGDRQSMLWLPFAIIGGLQLTGGILILSMYFIHKYQNRNHMISENQSQVSNELVARKLFDKKPVDIPLDIENCQSTTLITTSPNDNTCIISTTIANSTPTTDNPYTPTTTKTPISRPSLWKRISKDSERWVLIGFVSAFLAFQMSSEVIYMQFSATYFQYIPLRLTAQTSATLMSSMALTFTMGRGISIFVAMRFRPQTIIMGHLLISFIGLGVLWAGQTSLVCLWAGAMIMSYGLSPIICSTYCFLAQYLDVKNRIGTVLLFSAESLNMFVPFLMGIFIEKYAHIFTVIMFANLLLSSLIFAGIIFIVNRAERRRGSVGDVFYSHWLGGFLIKYLNRQLVLAVFLVIMAIGTAFIPHSSNLYILYTCAIGLGMGSGIINCVVNVWIIEMWLQKSAPVLQIPGLTYGLGSIVTPLLLKPFLRDKFSGDSDTTTTGPGITVSTPDSVTYAYNEDYEEHRRSLLKTPFLILGIIQMI</sequence>
<dbReference type="Proteomes" id="UP000728032">
    <property type="component" value="Unassembled WGS sequence"/>
</dbReference>
<organism evidence="5">
    <name type="scientific">Oppiella nova</name>
    <dbReference type="NCBI Taxonomy" id="334625"/>
    <lineage>
        <taxon>Eukaryota</taxon>
        <taxon>Metazoa</taxon>
        <taxon>Ecdysozoa</taxon>
        <taxon>Arthropoda</taxon>
        <taxon>Chelicerata</taxon>
        <taxon>Arachnida</taxon>
        <taxon>Acari</taxon>
        <taxon>Acariformes</taxon>
        <taxon>Sarcoptiformes</taxon>
        <taxon>Oribatida</taxon>
        <taxon>Brachypylina</taxon>
        <taxon>Oppioidea</taxon>
        <taxon>Oppiidae</taxon>
        <taxon>Oppiella</taxon>
    </lineage>
</organism>
<evidence type="ECO:0000256" key="2">
    <source>
        <dbReference type="ARBA" id="ARBA00022989"/>
    </source>
</evidence>
<dbReference type="EMBL" id="OC926419">
    <property type="protein sequence ID" value="CAD7656705.1"/>
    <property type="molecule type" value="Genomic_DNA"/>
</dbReference>
<dbReference type="OrthoDB" id="6498765at2759"/>
<feature type="transmembrane region" description="Helical" evidence="4">
    <location>
        <begin position="269"/>
        <end position="290"/>
    </location>
</feature>
<dbReference type="SUPFAM" id="SSF103473">
    <property type="entry name" value="MFS general substrate transporter"/>
    <property type="match status" value="2"/>
</dbReference>
<feature type="transmembrane region" description="Helical" evidence="4">
    <location>
        <begin position="183"/>
        <end position="203"/>
    </location>
</feature>
<feature type="non-terminal residue" evidence="5">
    <location>
        <position position="485"/>
    </location>
</feature>
<gene>
    <name evidence="5" type="ORF">ONB1V03_LOCUS13341</name>
</gene>
<keyword evidence="2 4" id="KW-1133">Transmembrane helix</keyword>
<evidence type="ECO:0000313" key="6">
    <source>
        <dbReference type="Proteomes" id="UP000728032"/>
    </source>
</evidence>
<feature type="transmembrane region" description="Helical" evidence="4">
    <location>
        <begin position="350"/>
        <end position="367"/>
    </location>
</feature>
<reference evidence="5" key="1">
    <citation type="submission" date="2020-11" db="EMBL/GenBank/DDBJ databases">
        <authorList>
            <person name="Tran Van P."/>
        </authorList>
    </citation>
    <scope>NUCLEOTIDE SEQUENCE</scope>
</reference>
<keyword evidence="6" id="KW-1185">Reference proteome</keyword>
<evidence type="ECO:0000256" key="4">
    <source>
        <dbReference type="SAM" id="Phobius"/>
    </source>
</evidence>
<proteinExistence type="predicted"/>
<evidence type="ECO:0000256" key="1">
    <source>
        <dbReference type="ARBA" id="ARBA00022692"/>
    </source>
</evidence>
<dbReference type="PANTHER" id="PTHR23121">
    <property type="entry name" value="SODIUM-DEPENDENT GLUCOSE TRANSPORTER 1"/>
    <property type="match status" value="1"/>
</dbReference>
<accession>A0A7R9MAU2</accession>
<dbReference type="EMBL" id="CAJPVJ010011594">
    <property type="protein sequence ID" value="CAG2173892.1"/>
    <property type="molecule type" value="Genomic_DNA"/>
</dbReference>
<keyword evidence="3 4" id="KW-0472">Membrane</keyword>
<protein>
    <submittedName>
        <fullName evidence="5">Uncharacterized protein</fullName>
    </submittedName>
</protein>
<feature type="transmembrane region" description="Helical" evidence="4">
    <location>
        <begin position="18"/>
        <end position="42"/>
    </location>
</feature>